<name>A0A2N5SBU1_9BASI</name>
<dbReference type="AlphaFoldDB" id="A0A2N5SBU1"/>
<organism evidence="1 2">
    <name type="scientific">Puccinia coronata f. sp. avenae</name>
    <dbReference type="NCBI Taxonomy" id="200324"/>
    <lineage>
        <taxon>Eukaryota</taxon>
        <taxon>Fungi</taxon>
        <taxon>Dikarya</taxon>
        <taxon>Basidiomycota</taxon>
        <taxon>Pucciniomycotina</taxon>
        <taxon>Pucciniomycetes</taxon>
        <taxon>Pucciniales</taxon>
        <taxon>Pucciniaceae</taxon>
        <taxon>Puccinia</taxon>
    </lineage>
</organism>
<proteinExistence type="predicted"/>
<dbReference type="Proteomes" id="UP000235388">
    <property type="component" value="Unassembled WGS sequence"/>
</dbReference>
<reference evidence="1 2" key="1">
    <citation type="submission" date="2017-11" db="EMBL/GenBank/DDBJ databases">
        <title>De novo assembly and phasing of dikaryotic genomes from two isolates of Puccinia coronata f. sp. avenae, the causal agent of oat crown rust.</title>
        <authorList>
            <person name="Miller M.E."/>
            <person name="Zhang Y."/>
            <person name="Omidvar V."/>
            <person name="Sperschneider J."/>
            <person name="Schwessinger B."/>
            <person name="Raley C."/>
            <person name="Palmer J.M."/>
            <person name="Garnica D."/>
            <person name="Upadhyaya N."/>
            <person name="Rathjen J."/>
            <person name="Taylor J.M."/>
            <person name="Park R.F."/>
            <person name="Dodds P.N."/>
            <person name="Hirsch C.D."/>
            <person name="Kianian S.F."/>
            <person name="Figueroa M."/>
        </authorList>
    </citation>
    <scope>NUCLEOTIDE SEQUENCE [LARGE SCALE GENOMIC DNA]</scope>
    <source>
        <strain evidence="1">12NC29</strain>
    </source>
</reference>
<sequence length="125" mass="14076">MTGLISTFGLDWELDKCARFVRVASHTLDFPCPFFLILNQWRLGPTPSRHELPTLLIRLPLVVSCSSQRIVALGPSCSFLSSTPVNRFAILHSTPQRITLSSQHQPYPNPLHFGYLTLHSYQASN</sequence>
<evidence type="ECO:0000313" key="2">
    <source>
        <dbReference type="Proteomes" id="UP000235388"/>
    </source>
</evidence>
<keyword evidence="2" id="KW-1185">Reference proteome</keyword>
<comment type="caution">
    <text evidence="1">The sequence shown here is derived from an EMBL/GenBank/DDBJ whole genome shotgun (WGS) entry which is preliminary data.</text>
</comment>
<gene>
    <name evidence="1" type="ORF">PCANC_22551</name>
</gene>
<evidence type="ECO:0000313" key="1">
    <source>
        <dbReference type="EMBL" id="PLW10707.1"/>
    </source>
</evidence>
<dbReference type="EMBL" id="PGCJ01001049">
    <property type="protein sequence ID" value="PLW10707.1"/>
    <property type="molecule type" value="Genomic_DNA"/>
</dbReference>
<protein>
    <submittedName>
        <fullName evidence="1">Uncharacterized protein</fullName>
    </submittedName>
</protein>
<accession>A0A2N5SBU1</accession>